<dbReference type="Gene3D" id="3.40.50.1980">
    <property type="entry name" value="Nitrogenase molybdenum iron protein domain"/>
    <property type="match status" value="2"/>
</dbReference>
<name>A0A1B1SBD2_9BACT</name>
<dbReference type="PROSITE" id="PS51257">
    <property type="entry name" value="PROKAR_LIPOPROTEIN"/>
    <property type="match status" value="1"/>
</dbReference>
<dbReference type="GO" id="GO:0046872">
    <property type="term" value="F:metal ion binding"/>
    <property type="evidence" value="ECO:0007669"/>
    <property type="project" value="InterPro"/>
</dbReference>
<organism evidence="5 6">
    <name type="scientific">Muribaculum intestinale</name>
    <dbReference type="NCBI Taxonomy" id="1796646"/>
    <lineage>
        <taxon>Bacteria</taxon>
        <taxon>Pseudomonadati</taxon>
        <taxon>Bacteroidota</taxon>
        <taxon>Bacteroidia</taxon>
        <taxon>Bacteroidales</taxon>
        <taxon>Muribaculaceae</taxon>
        <taxon>Muribaculum</taxon>
    </lineage>
</organism>
<protein>
    <recommendedName>
        <fullName evidence="7">Zinc ABC transporter substrate-binding protein</fullName>
    </recommendedName>
</protein>
<evidence type="ECO:0000256" key="2">
    <source>
        <dbReference type="ARBA" id="ARBA00022448"/>
    </source>
</evidence>
<dbReference type="PANTHER" id="PTHR42953">
    <property type="entry name" value="HIGH-AFFINITY ZINC UPTAKE SYSTEM PROTEIN ZNUA-RELATED"/>
    <property type="match status" value="1"/>
</dbReference>
<dbReference type="RefSeq" id="WP_084274099.1">
    <property type="nucleotide sequence ID" value="NZ_CAJTAP010000001.1"/>
</dbReference>
<evidence type="ECO:0000313" key="5">
    <source>
        <dbReference type="EMBL" id="ANU64112.1"/>
    </source>
</evidence>
<keyword evidence="2" id="KW-0813">Transport</keyword>
<evidence type="ECO:0000256" key="3">
    <source>
        <dbReference type="ARBA" id="ARBA00022729"/>
    </source>
</evidence>
<evidence type="ECO:0008006" key="7">
    <source>
        <dbReference type="Google" id="ProtNLM"/>
    </source>
</evidence>
<dbReference type="PANTHER" id="PTHR42953:SF3">
    <property type="entry name" value="HIGH-AFFINITY ZINC UPTAKE SYSTEM PROTEIN ZNUA"/>
    <property type="match status" value="1"/>
</dbReference>
<dbReference type="GO" id="GO:0030001">
    <property type="term" value="P:metal ion transport"/>
    <property type="evidence" value="ECO:0007669"/>
    <property type="project" value="InterPro"/>
</dbReference>
<evidence type="ECO:0000313" key="6">
    <source>
        <dbReference type="Proteomes" id="UP000186351"/>
    </source>
</evidence>
<feature type="signal peptide" evidence="4">
    <location>
        <begin position="1"/>
        <end position="26"/>
    </location>
</feature>
<dbReference type="GeneID" id="65537323"/>
<dbReference type="OrthoDB" id="9810636at2"/>
<proteinExistence type="inferred from homology"/>
<reference evidence="6" key="1">
    <citation type="submission" date="2016-04" db="EMBL/GenBank/DDBJ databases">
        <title>Complete Genome Sequences of Twelve Strains of a Stable Defined Moderately Diverse Mouse Microbiota 2 (sDMDMm2).</title>
        <authorList>
            <person name="Uchimura Y."/>
            <person name="Wyss M."/>
            <person name="Brugiroux S."/>
            <person name="Limenitakis J.P."/>
            <person name="Stecher B."/>
            <person name="McCoy K.D."/>
            <person name="Macpherson A.J."/>
        </authorList>
    </citation>
    <scope>NUCLEOTIDE SEQUENCE [LARGE SCALE GENOMIC DNA]</scope>
    <source>
        <strain evidence="6">YL27</strain>
    </source>
</reference>
<dbReference type="InterPro" id="IPR006127">
    <property type="entry name" value="ZnuA-like"/>
</dbReference>
<accession>A0A1Z2XH72</accession>
<dbReference type="EMBL" id="CP015402">
    <property type="protein sequence ID" value="ANU64112.1"/>
    <property type="molecule type" value="Genomic_DNA"/>
</dbReference>
<dbReference type="Pfam" id="PF01297">
    <property type="entry name" value="ZnuA"/>
    <property type="match status" value="1"/>
</dbReference>
<dbReference type="AlphaFoldDB" id="A0A1B1SBD2"/>
<accession>A0A1B1SBD2</accession>
<comment type="similarity">
    <text evidence="1">Belongs to the bacterial solute-binding protein 9 family.</text>
</comment>
<keyword evidence="6" id="KW-1185">Reference proteome</keyword>
<evidence type="ECO:0000256" key="1">
    <source>
        <dbReference type="ARBA" id="ARBA00011028"/>
    </source>
</evidence>
<evidence type="ECO:0000256" key="4">
    <source>
        <dbReference type="SAM" id="SignalP"/>
    </source>
</evidence>
<gene>
    <name evidence="5" type="ORF">A4V02_10620</name>
</gene>
<dbReference type="STRING" id="1796646.A4V02_10620"/>
<dbReference type="Proteomes" id="UP000186351">
    <property type="component" value="Chromosome"/>
</dbReference>
<dbReference type="KEGG" id="pary:A4V02_10620"/>
<keyword evidence="3 4" id="KW-0732">Signal</keyword>
<dbReference type="InterPro" id="IPR050492">
    <property type="entry name" value="Bact_metal-bind_prot9"/>
</dbReference>
<feature type="chain" id="PRO_5008529460" description="Zinc ABC transporter substrate-binding protein" evidence="4">
    <location>
        <begin position="27"/>
        <end position="299"/>
    </location>
</feature>
<dbReference type="SUPFAM" id="SSF53807">
    <property type="entry name" value="Helical backbone' metal receptor"/>
    <property type="match status" value="1"/>
</dbReference>
<sequence length="299" mass="33129">MAKIHYRKTAGMLLVSALLIPAALLSGCIGHQEQKPAVTVSIQPQKYILEQIVGDKWDVKCLLGSGANPESYDPSMTHLLNLEMSKAYMRVGNIPFESAIINKIHNNNPGLRLYDTSEGVALITGTHAREGAGEEVAAEVDPHTWTSVRNVKKMASNMYEAMVDIDPSNKGYYARRFKTFIQSLDSLDMALDSILRPCRGASFVVWHPSLSYFARDYGLHQIALSPEGKEMSVEDISRAVETARSDSARVMFFQKDADSRQAQTVNDQIGARVVEINPLDYDWKGEMLNIANAMASDSQ</sequence>